<dbReference type="Gene3D" id="3.20.20.30">
    <property type="entry name" value="Luciferase-like domain"/>
    <property type="match status" value="1"/>
</dbReference>
<dbReference type="GO" id="GO:0004497">
    <property type="term" value="F:monooxygenase activity"/>
    <property type="evidence" value="ECO:0007669"/>
    <property type="project" value="UniProtKB-KW"/>
</dbReference>
<keyword evidence="8" id="KW-1185">Reference proteome</keyword>
<organism evidence="7 8">
    <name type="scientific">Thauera sinica</name>
    <dbReference type="NCBI Taxonomy" id="2665146"/>
    <lineage>
        <taxon>Bacteria</taxon>
        <taxon>Pseudomonadati</taxon>
        <taxon>Pseudomonadota</taxon>
        <taxon>Betaproteobacteria</taxon>
        <taxon>Rhodocyclales</taxon>
        <taxon>Zoogloeaceae</taxon>
        <taxon>Thauera</taxon>
    </lineage>
</organism>
<feature type="domain" description="Luciferase-like" evidence="6">
    <location>
        <begin position="37"/>
        <end position="379"/>
    </location>
</feature>
<evidence type="ECO:0000313" key="7">
    <source>
        <dbReference type="EMBL" id="MFC5768448.1"/>
    </source>
</evidence>
<dbReference type="InterPro" id="IPR011251">
    <property type="entry name" value="Luciferase-like_dom"/>
</dbReference>
<dbReference type="PIRSF" id="PIRSF000337">
    <property type="entry name" value="NTA_MOA"/>
    <property type="match status" value="1"/>
</dbReference>
<sequence length="448" mass="49336">MSQAHRQIKLGLLFNSPGSDRPESAAAADGRPAHSLLGYYADIARRLEQARFDFLMVADTVSTESAHQQAPRPEPVTLFSALAGITRHIGLVPTVSTTFTEPFNLARQLQSLDQLSDGRAAWNVVTSSNGERNFGDAPIPDHGERYRRAAEHVEVVRKLWDSWEDDAIVNDHGRHIAVRADKVHRIDHRGRYYAVEGPLNVARSRQGHPVLFQAGSSEDGKAFAAPFAEGIYTAQQTLAGAQAFYADLKGRVRAHGRDPEHIKILPGLCTVIADTEESARRLDDEQWNDIPPHVLRALEQQLGGIDLSDLDPDQPVPAERLPALFAVQGRQSRYGIFRDFALSERWSVRRLLRLQASSAGHGRIVGTPEQIADHLQEWFLNGAADGYILMPSQGPGGIEIFAGEVVPILQRRGLFRRDYEADTLRGNLGLPVPGSRFGQPPAHAARAG</sequence>
<dbReference type="SUPFAM" id="SSF51679">
    <property type="entry name" value="Bacterial luciferase-like"/>
    <property type="match status" value="1"/>
</dbReference>
<evidence type="ECO:0000256" key="3">
    <source>
        <dbReference type="ARBA" id="ARBA00023002"/>
    </source>
</evidence>
<evidence type="ECO:0000256" key="5">
    <source>
        <dbReference type="ARBA" id="ARBA00033748"/>
    </source>
</evidence>
<proteinExistence type="inferred from homology"/>
<comment type="caution">
    <text evidence="7">The sequence shown here is derived from an EMBL/GenBank/DDBJ whole genome shotgun (WGS) entry which is preliminary data.</text>
</comment>
<gene>
    <name evidence="7" type="ORF">ACFPTN_03590</name>
</gene>
<dbReference type="CDD" id="cd01095">
    <property type="entry name" value="Nitrilotriacetate_monoxgenase"/>
    <property type="match status" value="1"/>
</dbReference>
<dbReference type="PANTHER" id="PTHR30011:SF16">
    <property type="entry name" value="C2H2 FINGER DOMAIN TRANSCRIPTION FACTOR (EUROFUNG)-RELATED"/>
    <property type="match status" value="1"/>
</dbReference>
<dbReference type="Pfam" id="PF00296">
    <property type="entry name" value="Bac_luciferase"/>
    <property type="match status" value="1"/>
</dbReference>
<reference evidence="8" key="1">
    <citation type="journal article" date="2019" name="Int. J. Syst. Evol. Microbiol.">
        <title>The Global Catalogue of Microorganisms (GCM) 10K type strain sequencing project: providing services to taxonomists for standard genome sequencing and annotation.</title>
        <authorList>
            <consortium name="The Broad Institute Genomics Platform"/>
            <consortium name="The Broad Institute Genome Sequencing Center for Infectious Disease"/>
            <person name="Wu L."/>
            <person name="Ma J."/>
        </authorList>
    </citation>
    <scope>NUCLEOTIDE SEQUENCE [LARGE SCALE GENOMIC DNA]</scope>
    <source>
        <strain evidence="8">SHR3</strain>
    </source>
</reference>
<dbReference type="InterPro" id="IPR051260">
    <property type="entry name" value="Diverse_substr_monoxygenases"/>
</dbReference>
<keyword evidence="2" id="KW-0288">FMN</keyword>
<evidence type="ECO:0000313" key="8">
    <source>
        <dbReference type="Proteomes" id="UP001595974"/>
    </source>
</evidence>
<evidence type="ECO:0000256" key="4">
    <source>
        <dbReference type="ARBA" id="ARBA00023033"/>
    </source>
</evidence>
<accession>A0ABW1AMB6</accession>
<dbReference type="InterPro" id="IPR036661">
    <property type="entry name" value="Luciferase-like_sf"/>
</dbReference>
<dbReference type="RefSeq" id="WP_096448719.1">
    <property type="nucleotide sequence ID" value="NZ_JBHSOG010000010.1"/>
</dbReference>
<keyword evidence="3 7" id="KW-0560">Oxidoreductase</keyword>
<evidence type="ECO:0000259" key="6">
    <source>
        <dbReference type="Pfam" id="PF00296"/>
    </source>
</evidence>
<keyword evidence="4 7" id="KW-0503">Monooxygenase</keyword>
<dbReference type="EMBL" id="JBHSOG010000010">
    <property type="protein sequence ID" value="MFC5768448.1"/>
    <property type="molecule type" value="Genomic_DNA"/>
</dbReference>
<evidence type="ECO:0000256" key="2">
    <source>
        <dbReference type="ARBA" id="ARBA00022643"/>
    </source>
</evidence>
<name>A0ABW1AMB6_9RHOO</name>
<evidence type="ECO:0000256" key="1">
    <source>
        <dbReference type="ARBA" id="ARBA00022630"/>
    </source>
</evidence>
<dbReference type="EC" id="1.14.-.-" evidence="7"/>
<dbReference type="Proteomes" id="UP001595974">
    <property type="component" value="Unassembled WGS sequence"/>
</dbReference>
<protein>
    <submittedName>
        <fullName evidence="7">NtaA/DmoA family FMN-dependent monooxygenase</fullName>
        <ecNumber evidence="7">1.14.-.-</ecNumber>
    </submittedName>
</protein>
<dbReference type="InterPro" id="IPR016215">
    <property type="entry name" value="NTA_MOA"/>
</dbReference>
<keyword evidence="1" id="KW-0285">Flavoprotein</keyword>
<dbReference type="PANTHER" id="PTHR30011">
    <property type="entry name" value="ALKANESULFONATE MONOOXYGENASE-RELATED"/>
    <property type="match status" value="1"/>
</dbReference>
<dbReference type="NCBIfam" id="TIGR03860">
    <property type="entry name" value="FMN_nitrolo"/>
    <property type="match status" value="1"/>
</dbReference>
<comment type="similarity">
    <text evidence="5">Belongs to the NtaA/SnaA/DszA monooxygenase family.</text>
</comment>